<feature type="region of interest" description="Pyrophosphorylase" evidence="18">
    <location>
        <begin position="1"/>
        <end position="228"/>
    </location>
</feature>
<evidence type="ECO:0000256" key="14">
    <source>
        <dbReference type="ARBA" id="ARBA00023316"/>
    </source>
</evidence>
<feature type="binding site" evidence="18">
    <location>
        <position position="385"/>
    </location>
    <ligand>
        <name>acetyl-CoA</name>
        <dbReference type="ChEBI" id="CHEBI:57288"/>
    </ligand>
</feature>
<feature type="binding site" evidence="18">
    <location>
        <position position="138"/>
    </location>
    <ligand>
        <name>UDP-N-acetyl-alpha-D-glucosamine</name>
        <dbReference type="ChEBI" id="CHEBI:57705"/>
    </ligand>
</feature>
<feature type="binding site" evidence="18">
    <location>
        <begin position="8"/>
        <end position="11"/>
    </location>
    <ligand>
        <name>UDP-N-acetyl-alpha-D-glucosamine</name>
        <dbReference type="ChEBI" id="CHEBI:57705"/>
    </ligand>
</feature>
<feature type="binding site" evidence="18">
    <location>
        <position position="168"/>
    </location>
    <ligand>
        <name>UDP-N-acetyl-alpha-D-glucosamine</name>
        <dbReference type="ChEBI" id="CHEBI:57705"/>
    </ligand>
</feature>
<evidence type="ECO:0000256" key="11">
    <source>
        <dbReference type="ARBA" id="ARBA00022984"/>
    </source>
</evidence>
<feature type="binding site" evidence="18">
    <location>
        <position position="22"/>
    </location>
    <ligand>
        <name>UDP-N-acetyl-alpha-D-glucosamine</name>
        <dbReference type="ChEBI" id="CHEBI:57705"/>
    </ligand>
</feature>
<dbReference type="EC" id="2.7.7.23" evidence="18"/>
<dbReference type="UniPathway" id="UPA00113">
    <property type="reaction ID" value="UER00532"/>
</dbReference>
<dbReference type="InterPro" id="IPR011004">
    <property type="entry name" value="Trimer_LpxA-like_sf"/>
</dbReference>
<feature type="binding site" evidence="18">
    <location>
        <position position="338"/>
    </location>
    <ligand>
        <name>UDP-N-acetyl-alpha-D-glucosamine</name>
        <dbReference type="ChEBI" id="CHEBI:57705"/>
    </ligand>
</feature>
<dbReference type="SUPFAM" id="SSF51161">
    <property type="entry name" value="Trimeric LpxA-like enzymes"/>
    <property type="match status" value="1"/>
</dbReference>
<evidence type="ECO:0000256" key="12">
    <source>
        <dbReference type="ARBA" id="ARBA00023268"/>
    </source>
</evidence>
<keyword evidence="22" id="KW-1185">Reference proteome</keyword>
<dbReference type="OrthoDB" id="9775031at2"/>
<keyword evidence="10 18" id="KW-0133">Cell shape</keyword>
<keyword evidence="11 18" id="KW-0573">Peptidoglycan synthesis</keyword>
<evidence type="ECO:0000259" key="19">
    <source>
        <dbReference type="Pfam" id="PF12804"/>
    </source>
</evidence>
<dbReference type="SUPFAM" id="SSF53448">
    <property type="entry name" value="Nucleotide-diphospho-sugar transferases"/>
    <property type="match status" value="1"/>
</dbReference>
<feature type="region of interest" description="Linker" evidence="18">
    <location>
        <begin position="229"/>
        <end position="249"/>
    </location>
</feature>
<dbReference type="EMBL" id="FO203512">
    <property type="protein sequence ID" value="CCK78071.1"/>
    <property type="molecule type" value="Genomic_DNA"/>
</dbReference>
<feature type="binding site" evidence="18">
    <location>
        <begin position="391"/>
        <end position="392"/>
    </location>
    <ligand>
        <name>acetyl-CoA</name>
        <dbReference type="ChEBI" id="CHEBI:57288"/>
    </ligand>
</feature>
<evidence type="ECO:0000256" key="13">
    <source>
        <dbReference type="ARBA" id="ARBA00023315"/>
    </source>
</evidence>
<feature type="binding site" evidence="18">
    <location>
        <position position="410"/>
    </location>
    <ligand>
        <name>acetyl-CoA</name>
        <dbReference type="ChEBI" id="CHEBI:57288"/>
    </ligand>
</feature>
<evidence type="ECO:0000259" key="20">
    <source>
        <dbReference type="Pfam" id="PF25087"/>
    </source>
</evidence>
<comment type="subunit">
    <text evidence="18">Homotrimer.</text>
</comment>
<feature type="binding site" evidence="18">
    <location>
        <position position="226"/>
    </location>
    <ligand>
        <name>UDP-N-acetyl-alpha-D-glucosamine</name>
        <dbReference type="ChEBI" id="CHEBI:57705"/>
    </ligand>
</feature>
<dbReference type="InterPro" id="IPR001451">
    <property type="entry name" value="Hexapep"/>
</dbReference>
<feature type="binding site" evidence="18">
    <location>
        <position position="74"/>
    </location>
    <ligand>
        <name>UDP-N-acetyl-alpha-D-glucosamine</name>
        <dbReference type="ChEBI" id="CHEBI:57705"/>
    </ligand>
</feature>
<comment type="pathway">
    <text evidence="18">Nucleotide-sugar biosynthesis; UDP-N-acetyl-alpha-D-glucosamine biosynthesis; N-acetyl-alpha-D-glucosamine 1-phosphate from alpha-D-glucosamine 6-phosphate (route II): step 2/2.</text>
</comment>
<dbReference type="GO" id="GO:0006048">
    <property type="term" value="P:UDP-N-acetylglucosamine biosynthetic process"/>
    <property type="evidence" value="ECO:0007669"/>
    <property type="project" value="UniProtKB-UniPathway"/>
</dbReference>
<organism evidence="21 22">
    <name type="scientific">Oleispira antarctica RB-8</name>
    <dbReference type="NCBI Taxonomy" id="698738"/>
    <lineage>
        <taxon>Bacteria</taxon>
        <taxon>Pseudomonadati</taxon>
        <taxon>Pseudomonadota</taxon>
        <taxon>Gammaproteobacteria</taxon>
        <taxon>Oceanospirillales</taxon>
        <taxon>Oceanospirillaceae</taxon>
        <taxon>Oleispira</taxon>
    </lineage>
</organism>
<evidence type="ECO:0000256" key="2">
    <source>
        <dbReference type="ARBA" id="ARBA00007707"/>
    </source>
</evidence>
<dbReference type="UniPathway" id="UPA00973"/>
<dbReference type="GO" id="GO:0000902">
    <property type="term" value="P:cell morphogenesis"/>
    <property type="evidence" value="ECO:0007669"/>
    <property type="project" value="UniProtKB-UniRule"/>
</dbReference>
<dbReference type="Proteomes" id="UP000032749">
    <property type="component" value="Chromosome"/>
</dbReference>
<comment type="similarity">
    <text evidence="2 18">In the C-terminal section; belongs to the transferase hexapeptide repeat family.</text>
</comment>
<evidence type="ECO:0000256" key="17">
    <source>
        <dbReference type="ARBA" id="ARBA00049628"/>
    </source>
</evidence>
<feature type="binding site" evidence="18">
    <location>
        <position position="153"/>
    </location>
    <ligand>
        <name>UDP-N-acetyl-alpha-D-glucosamine</name>
        <dbReference type="ChEBI" id="CHEBI:57705"/>
    </ligand>
</feature>
<evidence type="ECO:0000256" key="9">
    <source>
        <dbReference type="ARBA" id="ARBA00022842"/>
    </source>
</evidence>
<feature type="active site" description="Proton acceptor" evidence="18">
    <location>
        <position position="368"/>
    </location>
</feature>
<evidence type="ECO:0000256" key="8">
    <source>
        <dbReference type="ARBA" id="ARBA00022737"/>
    </source>
</evidence>
<dbReference type="GO" id="GO:0008360">
    <property type="term" value="P:regulation of cell shape"/>
    <property type="evidence" value="ECO:0007669"/>
    <property type="project" value="UniProtKB-KW"/>
</dbReference>
<evidence type="ECO:0000256" key="1">
    <source>
        <dbReference type="ARBA" id="ARBA00004496"/>
    </source>
</evidence>
<feature type="binding site" evidence="18">
    <location>
        <position position="428"/>
    </location>
    <ligand>
        <name>acetyl-CoA</name>
        <dbReference type="ChEBI" id="CHEBI:57288"/>
    </ligand>
</feature>
<evidence type="ECO:0000256" key="4">
    <source>
        <dbReference type="ARBA" id="ARBA00022490"/>
    </source>
</evidence>
<dbReference type="HOGENOM" id="CLU_029499_15_2_6"/>
<feature type="binding site" evidence="18">
    <location>
        <position position="382"/>
    </location>
    <ligand>
        <name>UDP-N-acetyl-alpha-D-glucosamine</name>
        <dbReference type="ChEBI" id="CHEBI:57705"/>
    </ligand>
</feature>
<feature type="binding site" evidence="18">
    <location>
        <position position="371"/>
    </location>
    <ligand>
        <name>UDP-N-acetyl-alpha-D-glucosamine</name>
        <dbReference type="ChEBI" id="CHEBI:57705"/>
    </ligand>
</feature>
<sequence length="462" mass="48952">MTIDVVVLAAGQGSRMKSLLPKVLHPIAGKSMLAHVLDSAKAVNADAMHVVIGHGAEKVKTEFANEKNLSWALQAEQKGTGHAVMMTLDSLAAEGTTLILYGDVPLTQPATLQALIELSNEQQLGLLTVNMADSTGYGRIVRDAEHKVTAIVEHKDATEQQLLIKEVNTGILAVPTAKLHQWLPTLSNDNAQGEYYLTDIIAMAVKNGLTVETLQPENEQETYGVNNRQQQAELERWYQTQRVNALMANGVTVLDPTRLDIRLGKTANAGLTVGNDVVIDVNVILEGDITLGDGVEIGPNCIIKNSTLAAGTKVEAFSHIEDATVARSCVIGPYARLRPGTDLADSAKVGNFCEVKKSHIGAGAKVNHLTYIGDATIGANANIGAGTITCNYDGVNKFKTEIGENAFIGSNSSLVAPVKIGANATIAAGSTITKEVAAAELAVARGKQRNISGWQRPVKTGK</sequence>
<dbReference type="InterPro" id="IPR029044">
    <property type="entry name" value="Nucleotide-diphossugar_trans"/>
</dbReference>
<dbReference type="PROSITE" id="PS00101">
    <property type="entry name" value="HEXAPEP_TRANSFERASES"/>
    <property type="match status" value="1"/>
</dbReference>
<dbReference type="PANTHER" id="PTHR43584:SF3">
    <property type="entry name" value="BIFUNCTIONAL PROTEIN GLMU"/>
    <property type="match status" value="1"/>
</dbReference>
<keyword evidence="8 18" id="KW-0677">Repeat</keyword>
<dbReference type="InterPro" id="IPR018357">
    <property type="entry name" value="Hexapep_transf_CS"/>
</dbReference>
<dbReference type="Pfam" id="PF25087">
    <property type="entry name" value="GMPPB_C"/>
    <property type="match status" value="1"/>
</dbReference>
<feature type="domain" description="Mannose-1-phosphate guanyltransferase C-terminal" evidence="20">
    <location>
        <begin position="272"/>
        <end position="349"/>
    </location>
</feature>
<dbReference type="KEGG" id="oai:OLEAN_C38950"/>
<dbReference type="AlphaFoldDB" id="R4YS80"/>
<keyword evidence="7 18" id="KW-0479">Metal-binding</keyword>
<evidence type="ECO:0000256" key="7">
    <source>
        <dbReference type="ARBA" id="ARBA00022723"/>
    </source>
</evidence>
<evidence type="ECO:0000313" key="21">
    <source>
        <dbReference type="EMBL" id="CCK78071.1"/>
    </source>
</evidence>
<comment type="function">
    <text evidence="17 18">Catalyzes the last two sequential reactions in the de novo biosynthetic pathway for UDP-N-acetylglucosamine (UDP-GlcNAc). The C-terminal domain catalyzes the transfer of acetyl group from acetyl coenzyme A to glucosamine-1-phosphate (GlcN-1-P) to produce N-acetylglucosamine-1-phosphate (GlcNAc-1-P), which is converted into UDP-GlcNAc by the transfer of uridine 5-monophosphate (from uridine 5-triphosphate), a reaction catalyzed by the N-terminal domain.</text>
</comment>
<feature type="binding site" evidence="18">
    <location>
        <position position="445"/>
    </location>
    <ligand>
        <name>acetyl-CoA</name>
        <dbReference type="ChEBI" id="CHEBI:57288"/>
    </ligand>
</feature>
<feature type="binding site" evidence="18">
    <location>
        <position position="226"/>
    </location>
    <ligand>
        <name>Mg(2+)</name>
        <dbReference type="ChEBI" id="CHEBI:18420"/>
    </ligand>
</feature>
<evidence type="ECO:0000256" key="16">
    <source>
        <dbReference type="ARBA" id="ARBA00048493"/>
    </source>
</evidence>
<keyword evidence="13 18" id="KW-0012">Acyltransferase</keyword>
<dbReference type="GO" id="GO:0016020">
    <property type="term" value="C:membrane"/>
    <property type="evidence" value="ECO:0007669"/>
    <property type="project" value="GOC"/>
</dbReference>
<evidence type="ECO:0000256" key="15">
    <source>
        <dbReference type="ARBA" id="ARBA00048247"/>
    </source>
</evidence>
<comment type="similarity">
    <text evidence="3 18">In the N-terminal section; belongs to the N-acetylglucosamine-1-phosphate uridyltransferase family.</text>
</comment>
<dbReference type="GO" id="GO:0009252">
    <property type="term" value="P:peptidoglycan biosynthetic process"/>
    <property type="evidence" value="ECO:0007669"/>
    <property type="project" value="UniProtKB-UniRule"/>
</dbReference>
<dbReference type="GO" id="GO:0000287">
    <property type="term" value="F:magnesium ion binding"/>
    <property type="evidence" value="ECO:0007669"/>
    <property type="project" value="UniProtKB-UniRule"/>
</dbReference>
<dbReference type="GO" id="GO:0005737">
    <property type="term" value="C:cytoplasm"/>
    <property type="evidence" value="ECO:0007669"/>
    <property type="project" value="UniProtKB-SubCell"/>
</dbReference>
<accession>R4YS80</accession>
<dbReference type="Gene3D" id="3.90.550.10">
    <property type="entry name" value="Spore Coat Polysaccharide Biosynthesis Protein SpsA, Chain A"/>
    <property type="match status" value="1"/>
</dbReference>
<dbReference type="Pfam" id="PF12804">
    <property type="entry name" value="NTP_transf_3"/>
    <property type="match status" value="1"/>
</dbReference>
<dbReference type="PANTHER" id="PTHR43584">
    <property type="entry name" value="NUCLEOTIDYL TRANSFERASE"/>
    <property type="match status" value="1"/>
</dbReference>
<dbReference type="NCBIfam" id="TIGR01173">
    <property type="entry name" value="glmU"/>
    <property type="match status" value="1"/>
</dbReference>
<dbReference type="InterPro" id="IPR050065">
    <property type="entry name" value="GlmU-like"/>
</dbReference>
<evidence type="ECO:0000256" key="18">
    <source>
        <dbReference type="HAMAP-Rule" id="MF_01631"/>
    </source>
</evidence>
<name>R4YS80_OLEAN</name>
<reference evidence="21 22" key="1">
    <citation type="journal article" date="2013" name="Nat. Commun.">
        <title>Genome sequence and functional genomic analysis of the oil-degrading bacterium Oleispira antarctica.</title>
        <authorList>
            <person name="Kube M."/>
            <person name="Chernikova T.N."/>
            <person name="Al-Ramahi Y."/>
            <person name="Beloqui A."/>
            <person name="Lopez-Cortez N."/>
            <person name="Guazzaroni M.E."/>
            <person name="Heipieper H.J."/>
            <person name="Klages S."/>
            <person name="Kotsyurbenko O.R."/>
            <person name="Langer I."/>
            <person name="Nechitaylo T.Y."/>
            <person name="Lunsdorf H."/>
            <person name="Fernandez M."/>
            <person name="Juarez S."/>
            <person name="Ciordia S."/>
            <person name="Singer A."/>
            <person name="Kagan O."/>
            <person name="Egorova O."/>
            <person name="Petit P.A."/>
            <person name="Stogios P."/>
            <person name="Kim Y."/>
            <person name="Tchigvintsev A."/>
            <person name="Flick R."/>
            <person name="Denaro R."/>
            <person name="Genovese M."/>
            <person name="Albar J.P."/>
            <person name="Reva O.N."/>
            <person name="Martinez-Gomariz M."/>
            <person name="Tran H."/>
            <person name="Ferrer M."/>
            <person name="Savchenko A."/>
            <person name="Yakunin A.F."/>
            <person name="Yakimov M.M."/>
            <person name="Golyshina O.V."/>
            <person name="Reinhardt R."/>
            <person name="Golyshin P.N."/>
        </authorList>
    </citation>
    <scope>NUCLEOTIDE SEQUENCE [LARGE SCALE GENOMIC DNA]</scope>
</reference>
<feature type="domain" description="MobA-like NTP transferase" evidence="19">
    <location>
        <begin position="5"/>
        <end position="122"/>
    </location>
</feature>
<feature type="binding site" evidence="18">
    <location>
        <begin position="101"/>
        <end position="103"/>
    </location>
    <ligand>
        <name>UDP-N-acetyl-alpha-D-glucosamine</name>
        <dbReference type="ChEBI" id="CHEBI:57705"/>
    </ligand>
</feature>
<dbReference type="EC" id="2.3.1.157" evidence="18"/>
<dbReference type="InterPro" id="IPR056729">
    <property type="entry name" value="GMPPB_C"/>
</dbReference>
<dbReference type="NCBIfam" id="NF010933">
    <property type="entry name" value="PRK14353.1"/>
    <property type="match status" value="1"/>
</dbReference>
<dbReference type="GO" id="GO:0071555">
    <property type="term" value="P:cell wall organization"/>
    <property type="evidence" value="ECO:0007669"/>
    <property type="project" value="UniProtKB-KW"/>
</dbReference>
<keyword evidence="9 18" id="KW-0460">Magnesium</keyword>
<evidence type="ECO:0000256" key="6">
    <source>
        <dbReference type="ARBA" id="ARBA00022695"/>
    </source>
</evidence>
<dbReference type="InterPro" id="IPR038009">
    <property type="entry name" value="GlmU_C_LbH"/>
</dbReference>
<proteinExistence type="inferred from homology"/>
<comment type="pathway">
    <text evidence="18">Nucleotide-sugar biosynthesis; UDP-N-acetyl-alpha-D-glucosamine biosynthesis; UDP-N-acetyl-alpha-D-glucosamine from N-acetyl-alpha-D-glucosamine 1-phosphate: step 1/1.</text>
</comment>
<keyword evidence="4 18" id="KW-0963">Cytoplasm</keyword>
<evidence type="ECO:0000256" key="10">
    <source>
        <dbReference type="ARBA" id="ARBA00022960"/>
    </source>
</evidence>
<dbReference type="CDD" id="cd03353">
    <property type="entry name" value="LbH_GlmU_C"/>
    <property type="match status" value="1"/>
</dbReference>
<evidence type="ECO:0000313" key="22">
    <source>
        <dbReference type="Proteomes" id="UP000032749"/>
    </source>
</evidence>
<dbReference type="GO" id="GO:0009245">
    <property type="term" value="P:lipid A biosynthetic process"/>
    <property type="evidence" value="ECO:0007669"/>
    <property type="project" value="UniProtKB-UniRule"/>
</dbReference>
<keyword evidence="12 18" id="KW-0511">Multifunctional enzyme</keyword>
<evidence type="ECO:0000256" key="3">
    <source>
        <dbReference type="ARBA" id="ARBA00007947"/>
    </source>
</evidence>
<comment type="subcellular location">
    <subcellularLocation>
        <location evidence="1 18">Cytoplasm</location>
    </subcellularLocation>
</comment>
<comment type="cofactor">
    <cofactor evidence="18">
        <name>Mg(2+)</name>
        <dbReference type="ChEBI" id="CHEBI:18420"/>
    </cofactor>
    <text evidence="18">Binds 1 Mg(2+) ion per subunit.</text>
</comment>
<keyword evidence="5 18" id="KW-0808">Transferase</keyword>
<dbReference type="InterPro" id="IPR005882">
    <property type="entry name" value="Bifunctional_GlmU"/>
</dbReference>
<evidence type="ECO:0000256" key="5">
    <source>
        <dbReference type="ARBA" id="ARBA00022679"/>
    </source>
</evidence>
<dbReference type="GO" id="GO:0019134">
    <property type="term" value="F:glucosamine-1-phosphate N-acetyltransferase activity"/>
    <property type="evidence" value="ECO:0007669"/>
    <property type="project" value="UniProtKB-UniRule"/>
</dbReference>
<dbReference type="CDD" id="cd02540">
    <property type="entry name" value="GT2_GlmU_N_bac"/>
    <property type="match status" value="1"/>
</dbReference>
<feature type="binding site" evidence="18">
    <location>
        <position position="356"/>
    </location>
    <ligand>
        <name>UDP-N-acetyl-alpha-D-glucosamine</name>
        <dbReference type="ChEBI" id="CHEBI:57705"/>
    </ligand>
</feature>
<comment type="catalytic activity">
    <reaction evidence="15 18">
        <text>alpha-D-glucosamine 1-phosphate + acetyl-CoA = N-acetyl-alpha-D-glucosamine 1-phosphate + CoA + H(+)</text>
        <dbReference type="Rhea" id="RHEA:13725"/>
        <dbReference type="ChEBI" id="CHEBI:15378"/>
        <dbReference type="ChEBI" id="CHEBI:57287"/>
        <dbReference type="ChEBI" id="CHEBI:57288"/>
        <dbReference type="ChEBI" id="CHEBI:57776"/>
        <dbReference type="ChEBI" id="CHEBI:58516"/>
        <dbReference type="EC" id="2.3.1.157"/>
    </reaction>
</comment>
<comment type="pathway">
    <text evidence="18">Bacterial outer membrane biogenesis; LPS lipid A biosynthesis.</text>
</comment>
<dbReference type="Pfam" id="PF00132">
    <property type="entry name" value="Hexapep"/>
    <property type="match status" value="1"/>
</dbReference>
<dbReference type="InterPro" id="IPR025877">
    <property type="entry name" value="MobA-like_NTP_Trfase"/>
</dbReference>
<dbReference type="STRING" id="698738.OLEAN_C38950"/>
<feature type="binding site" evidence="18">
    <location>
        <position position="103"/>
    </location>
    <ligand>
        <name>Mg(2+)</name>
        <dbReference type="ChEBI" id="CHEBI:18420"/>
    </ligand>
</feature>
<comment type="catalytic activity">
    <reaction evidence="16 18">
        <text>N-acetyl-alpha-D-glucosamine 1-phosphate + UTP + H(+) = UDP-N-acetyl-alpha-D-glucosamine + diphosphate</text>
        <dbReference type="Rhea" id="RHEA:13509"/>
        <dbReference type="ChEBI" id="CHEBI:15378"/>
        <dbReference type="ChEBI" id="CHEBI:33019"/>
        <dbReference type="ChEBI" id="CHEBI:46398"/>
        <dbReference type="ChEBI" id="CHEBI:57705"/>
        <dbReference type="ChEBI" id="CHEBI:57776"/>
        <dbReference type="EC" id="2.7.7.23"/>
    </reaction>
</comment>
<dbReference type="HAMAP" id="MF_01631">
    <property type="entry name" value="GlmU"/>
    <property type="match status" value="1"/>
</dbReference>
<dbReference type="GO" id="GO:0003977">
    <property type="term" value="F:UDP-N-acetylglucosamine diphosphorylase activity"/>
    <property type="evidence" value="ECO:0007669"/>
    <property type="project" value="UniProtKB-UniRule"/>
</dbReference>
<feature type="binding site" evidence="18">
    <location>
        <begin position="79"/>
        <end position="80"/>
    </location>
    <ligand>
        <name>UDP-N-acetyl-alpha-D-glucosamine</name>
        <dbReference type="ChEBI" id="CHEBI:57705"/>
    </ligand>
</feature>
<protein>
    <recommendedName>
        <fullName evidence="18">Bifunctional protein GlmU</fullName>
    </recommendedName>
    <domain>
        <recommendedName>
            <fullName evidence="18">UDP-N-acetylglucosamine pyrophosphorylase</fullName>
            <ecNumber evidence="18">2.7.7.23</ecNumber>
        </recommendedName>
        <alternativeName>
            <fullName evidence="18">N-acetylglucosamine-1-phosphate uridyltransferase</fullName>
        </alternativeName>
    </domain>
    <domain>
        <recommendedName>
            <fullName evidence="18">Glucosamine-1-phosphate N-acetyltransferase</fullName>
            <ecNumber evidence="18">2.3.1.157</ecNumber>
        </recommendedName>
    </domain>
</protein>
<gene>
    <name evidence="18 21" type="primary">glmU</name>
    <name evidence="21" type="ORF">OLEAN_C38950</name>
</gene>
<keyword evidence="6 18" id="KW-0548">Nucleotidyltransferase</keyword>
<feature type="region of interest" description="N-acetyltransferase" evidence="18">
    <location>
        <begin position="250"/>
        <end position="462"/>
    </location>
</feature>
<dbReference type="Gene3D" id="2.160.10.10">
    <property type="entry name" value="Hexapeptide repeat proteins"/>
    <property type="match status" value="1"/>
</dbReference>
<keyword evidence="14 18" id="KW-0961">Cell wall biogenesis/degradation</keyword>
<dbReference type="PATRIC" id="fig|698738.3.peg.4054"/>